<accession>A0A8J5X562</accession>
<comment type="caution">
    <text evidence="1">The sequence shown here is derived from an EMBL/GenBank/DDBJ whole genome shotgun (WGS) entry which is preliminary data.</text>
</comment>
<name>A0A8J5X562_ZIZPA</name>
<dbReference type="AlphaFoldDB" id="A0A8J5X562"/>
<reference evidence="1" key="1">
    <citation type="journal article" date="2021" name="bioRxiv">
        <title>Whole Genome Assembly and Annotation of Northern Wild Rice, Zizania palustris L., Supports a Whole Genome Duplication in the Zizania Genus.</title>
        <authorList>
            <person name="Haas M."/>
            <person name="Kono T."/>
            <person name="Macchietto M."/>
            <person name="Millas R."/>
            <person name="McGilp L."/>
            <person name="Shao M."/>
            <person name="Duquette J."/>
            <person name="Hirsch C.N."/>
            <person name="Kimball J."/>
        </authorList>
    </citation>
    <scope>NUCLEOTIDE SEQUENCE</scope>
    <source>
        <tissue evidence="1">Fresh leaf tissue</tissue>
    </source>
</reference>
<organism evidence="1 2">
    <name type="scientific">Zizania palustris</name>
    <name type="common">Northern wild rice</name>
    <dbReference type="NCBI Taxonomy" id="103762"/>
    <lineage>
        <taxon>Eukaryota</taxon>
        <taxon>Viridiplantae</taxon>
        <taxon>Streptophyta</taxon>
        <taxon>Embryophyta</taxon>
        <taxon>Tracheophyta</taxon>
        <taxon>Spermatophyta</taxon>
        <taxon>Magnoliopsida</taxon>
        <taxon>Liliopsida</taxon>
        <taxon>Poales</taxon>
        <taxon>Poaceae</taxon>
        <taxon>BOP clade</taxon>
        <taxon>Oryzoideae</taxon>
        <taxon>Oryzeae</taxon>
        <taxon>Zizaniinae</taxon>
        <taxon>Zizania</taxon>
    </lineage>
</organism>
<reference evidence="1" key="2">
    <citation type="submission" date="2021-02" db="EMBL/GenBank/DDBJ databases">
        <authorList>
            <person name="Kimball J.A."/>
            <person name="Haas M.W."/>
            <person name="Macchietto M."/>
            <person name="Kono T."/>
            <person name="Duquette J."/>
            <person name="Shao M."/>
        </authorList>
    </citation>
    <scope>NUCLEOTIDE SEQUENCE</scope>
    <source>
        <tissue evidence="1">Fresh leaf tissue</tissue>
    </source>
</reference>
<dbReference type="Proteomes" id="UP000729402">
    <property type="component" value="Unassembled WGS sequence"/>
</dbReference>
<protein>
    <submittedName>
        <fullName evidence="1">Uncharacterized protein</fullName>
    </submittedName>
</protein>
<evidence type="ECO:0000313" key="2">
    <source>
        <dbReference type="Proteomes" id="UP000729402"/>
    </source>
</evidence>
<dbReference type="EMBL" id="JAAALK010000079">
    <property type="protein sequence ID" value="KAG8100845.1"/>
    <property type="molecule type" value="Genomic_DNA"/>
</dbReference>
<sequence>MPPPEHPPPSSHRVAAQLGRGWAIRRRQRPLLPAATGASFLAPPLMATRDPSFLVPPHLTVIRKKKGSP</sequence>
<gene>
    <name evidence="1" type="ORF">GUJ93_ZPchr0013g36023</name>
</gene>
<evidence type="ECO:0000313" key="1">
    <source>
        <dbReference type="EMBL" id="KAG8100845.1"/>
    </source>
</evidence>
<proteinExistence type="predicted"/>
<keyword evidence="2" id="KW-1185">Reference proteome</keyword>